<dbReference type="Proteomes" id="UP001596087">
    <property type="component" value="Unassembled WGS sequence"/>
</dbReference>
<dbReference type="EMBL" id="JBHSKD010000028">
    <property type="protein sequence ID" value="MFC5179476.1"/>
    <property type="molecule type" value="Genomic_DNA"/>
</dbReference>
<name>A0ABW0BQA7_9ACTN</name>
<proteinExistence type="predicted"/>
<gene>
    <name evidence="1" type="ORF">ACFPGP_22565</name>
</gene>
<evidence type="ECO:0008006" key="3">
    <source>
        <dbReference type="Google" id="ProtNLM"/>
    </source>
</evidence>
<organism evidence="1 2">
    <name type="scientific">Nocardioides taihuensis</name>
    <dbReference type="NCBI Taxonomy" id="1835606"/>
    <lineage>
        <taxon>Bacteria</taxon>
        <taxon>Bacillati</taxon>
        <taxon>Actinomycetota</taxon>
        <taxon>Actinomycetes</taxon>
        <taxon>Propionibacteriales</taxon>
        <taxon>Nocardioidaceae</taxon>
        <taxon>Nocardioides</taxon>
    </lineage>
</organism>
<evidence type="ECO:0000313" key="2">
    <source>
        <dbReference type="Proteomes" id="UP001596087"/>
    </source>
</evidence>
<keyword evidence="2" id="KW-1185">Reference proteome</keyword>
<reference evidence="2" key="1">
    <citation type="journal article" date="2019" name="Int. J. Syst. Evol. Microbiol.">
        <title>The Global Catalogue of Microorganisms (GCM) 10K type strain sequencing project: providing services to taxonomists for standard genome sequencing and annotation.</title>
        <authorList>
            <consortium name="The Broad Institute Genomics Platform"/>
            <consortium name="The Broad Institute Genome Sequencing Center for Infectious Disease"/>
            <person name="Wu L."/>
            <person name="Ma J."/>
        </authorList>
    </citation>
    <scope>NUCLEOTIDE SEQUENCE [LARGE SCALE GENOMIC DNA]</scope>
    <source>
        <strain evidence="2">DFY41</strain>
    </source>
</reference>
<protein>
    <recommendedName>
        <fullName evidence="3">PE-PGRS family protein</fullName>
    </recommendedName>
</protein>
<accession>A0ABW0BQA7</accession>
<dbReference type="RefSeq" id="WP_378593689.1">
    <property type="nucleotide sequence ID" value="NZ_JBHSKD010000028.1"/>
</dbReference>
<sequence length="234" mass="25589">MTRDERTDSRTVGFLQLAKFLEGGRLKGVVAELEHELASASGAEVSQATEEVGMGGEPGIALFTAAVQTRQRLGRLSDLIHATGIALMLPALLEPDERLTNRPSLAAGNDPSRPFDVETDRRIMEFKFGVWQPGSNADRKRGVFHDLLHLAADPSGRRPELYVVGPQAEKFLLGTTSKVAWALNRQAEKSRQLFEERFGSVDIPIPEFTRGPAAHVQIVDLEQRLPVLGAALST</sequence>
<evidence type="ECO:0000313" key="1">
    <source>
        <dbReference type="EMBL" id="MFC5179476.1"/>
    </source>
</evidence>
<comment type="caution">
    <text evidence="1">The sequence shown here is derived from an EMBL/GenBank/DDBJ whole genome shotgun (WGS) entry which is preliminary data.</text>
</comment>